<organism evidence="4 5">
    <name type="scientific">Fundidesulfovibrio magnetotacticus</name>
    <dbReference type="NCBI Taxonomy" id="2730080"/>
    <lineage>
        <taxon>Bacteria</taxon>
        <taxon>Pseudomonadati</taxon>
        <taxon>Thermodesulfobacteriota</taxon>
        <taxon>Desulfovibrionia</taxon>
        <taxon>Desulfovibrionales</taxon>
        <taxon>Desulfovibrionaceae</taxon>
        <taxon>Fundidesulfovibrio</taxon>
    </lineage>
</organism>
<feature type="region of interest" description="Disordered" evidence="3">
    <location>
        <begin position="111"/>
        <end position="130"/>
    </location>
</feature>
<name>A0A6V8LRK8_9BACT</name>
<evidence type="ECO:0000313" key="5">
    <source>
        <dbReference type="Proteomes" id="UP000494245"/>
    </source>
</evidence>
<comment type="caution">
    <text evidence="4">The sequence shown here is derived from an EMBL/GenBank/DDBJ whole genome shotgun (WGS) entry which is preliminary data.</text>
</comment>
<feature type="region of interest" description="Disordered" evidence="3">
    <location>
        <begin position="503"/>
        <end position="528"/>
    </location>
</feature>
<dbReference type="Gene3D" id="2.20.200.10">
    <property type="entry name" value="Outer membrane efflux proteins (OEP)"/>
    <property type="match status" value="1"/>
</dbReference>
<dbReference type="NCBIfam" id="TIGR01845">
    <property type="entry name" value="outer_NodT"/>
    <property type="match status" value="1"/>
</dbReference>
<reference evidence="4 5" key="2">
    <citation type="submission" date="2020-05" db="EMBL/GenBank/DDBJ databases">
        <title>Draft genome sequence of Desulfovibrio sp. strainFSS-1.</title>
        <authorList>
            <person name="Shimoshige H."/>
            <person name="Kobayashi H."/>
            <person name="Maekawa T."/>
        </authorList>
    </citation>
    <scope>NUCLEOTIDE SEQUENCE [LARGE SCALE GENOMIC DNA]</scope>
    <source>
        <strain evidence="4 5">SIID29052-01</strain>
    </source>
</reference>
<comment type="similarity">
    <text evidence="1 2">Belongs to the outer membrane factor (OMF) (TC 1.B.17) family.</text>
</comment>
<dbReference type="RefSeq" id="WP_173081964.1">
    <property type="nucleotide sequence ID" value="NZ_BLTE01000003.1"/>
</dbReference>
<accession>A0A6V8LRK8</accession>
<dbReference type="Pfam" id="PF02321">
    <property type="entry name" value="OEP"/>
    <property type="match status" value="2"/>
</dbReference>
<reference evidence="4 5" key="1">
    <citation type="submission" date="2020-04" db="EMBL/GenBank/DDBJ databases">
        <authorList>
            <consortium name="Desulfovibrio sp. FSS-1 genome sequencing consortium"/>
            <person name="Shimoshige H."/>
            <person name="Kobayashi H."/>
            <person name="Maekawa T."/>
        </authorList>
    </citation>
    <scope>NUCLEOTIDE SEQUENCE [LARGE SCALE GENOMIC DNA]</scope>
    <source>
        <strain evidence="4 5">SIID29052-01</strain>
    </source>
</reference>
<gene>
    <name evidence="4" type="primary">oprM_1</name>
    <name evidence="4" type="ORF">NNJEOMEG_01022</name>
</gene>
<dbReference type="InterPro" id="IPR003423">
    <property type="entry name" value="OMP_efflux"/>
</dbReference>
<keyword evidence="5" id="KW-1185">Reference proteome</keyword>
<evidence type="ECO:0000313" key="4">
    <source>
        <dbReference type="EMBL" id="GFK93191.1"/>
    </source>
</evidence>
<dbReference type="AlphaFoldDB" id="A0A6V8LRK8"/>
<dbReference type="Gene3D" id="1.20.1600.10">
    <property type="entry name" value="Outer membrane efflux proteins (OEP)"/>
    <property type="match status" value="1"/>
</dbReference>
<evidence type="ECO:0000256" key="1">
    <source>
        <dbReference type="ARBA" id="ARBA00007613"/>
    </source>
</evidence>
<keyword evidence="2" id="KW-0472">Membrane</keyword>
<dbReference type="InterPro" id="IPR010131">
    <property type="entry name" value="MdtP/NodT-like"/>
</dbReference>
<proteinExistence type="inferred from homology"/>
<keyword evidence="2" id="KW-0564">Palmitate</keyword>
<evidence type="ECO:0000256" key="2">
    <source>
        <dbReference type="RuleBase" id="RU362097"/>
    </source>
</evidence>
<keyword evidence="2" id="KW-1134">Transmembrane beta strand</keyword>
<dbReference type="GO" id="GO:0015562">
    <property type="term" value="F:efflux transmembrane transporter activity"/>
    <property type="evidence" value="ECO:0007669"/>
    <property type="project" value="InterPro"/>
</dbReference>
<dbReference type="GO" id="GO:0005886">
    <property type="term" value="C:plasma membrane"/>
    <property type="evidence" value="ECO:0007669"/>
    <property type="project" value="UniProtKB-SubCell"/>
</dbReference>
<dbReference type="PANTHER" id="PTHR30203:SF25">
    <property type="entry name" value="OUTER MEMBRANE PROTEIN-RELATED"/>
    <property type="match status" value="1"/>
</dbReference>
<protein>
    <submittedName>
        <fullName evidence="4">Outer membrane protein OprM</fullName>
    </submittedName>
</protein>
<evidence type="ECO:0000256" key="3">
    <source>
        <dbReference type="SAM" id="MobiDB-lite"/>
    </source>
</evidence>
<keyword evidence="2" id="KW-0812">Transmembrane</keyword>
<dbReference type="SUPFAM" id="SSF56954">
    <property type="entry name" value="Outer membrane efflux proteins (OEP)"/>
    <property type="match status" value="1"/>
</dbReference>
<comment type="subcellular location">
    <subcellularLocation>
        <location evidence="2">Cell membrane</location>
        <topology evidence="2">Lipid-anchor</topology>
    </subcellularLocation>
</comment>
<sequence length="528" mass="57392">MPPRARILLLLLAPLVLGGCMKVGPDFRKPEASAPPAWMEAERKTATADLPVADDWWKLLSDPALDELTTMARARNIPLHIAGVRILQARAQLGVSVGRLFPQTQQAQGGYSFTEASQRAPTSPQPPNDSGVQLGFWQNNAGFSAAWELDFWGKYRRAVESAEATLAASVADYDNALASLTADVASTYVLLRVSEEQLRIARENVVLQTEALDIADVRFRLGATSERDVMQAKTLLESTLATIPVLEKNIQKGRHALSALLGMPPSDLAAVLNKTSSIPRAPDQVGVGIPAELLRRRPDIRAAEFRAAAQCASIGVAKADLFPSFSLTGNVGWLSSNMGVFSLAELLAPQSFTAGFGPSFTWNLFNYGRIVNNVRLQDAKFQEALLLYSNAVITALKEAEDGLSEFQQSRVKAGRLALAAEAAKRGAELAFLQYREGKTDFTTVIVAQQDQLTQQNAWAQARGEIVLGLTGLYRALGGGWQERPEPAVPKDIQDEMKRRTWWGSLLGESPAKQDDPAKAGPGRYVPDF</sequence>
<dbReference type="Proteomes" id="UP000494245">
    <property type="component" value="Unassembled WGS sequence"/>
</dbReference>
<dbReference type="PROSITE" id="PS51257">
    <property type="entry name" value="PROKAR_LIPOPROTEIN"/>
    <property type="match status" value="1"/>
</dbReference>
<dbReference type="PANTHER" id="PTHR30203">
    <property type="entry name" value="OUTER MEMBRANE CATION EFFLUX PROTEIN"/>
    <property type="match status" value="1"/>
</dbReference>
<dbReference type="EMBL" id="BLTE01000003">
    <property type="protein sequence ID" value="GFK93191.1"/>
    <property type="molecule type" value="Genomic_DNA"/>
</dbReference>
<keyword evidence="2" id="KW-0449">Lipoprotein</keyword>